<evidence type="ECO:0000313" key="2">
    <source>
        <dbReference type="EMBL" id="KAL1841453.1"/>
    </source>
</evidence>
<evidence type="ECO:0000313" key="3">
    <source>
        <dbReference type="Proteomes" id="UP001586593"/>
    </source>
</evidence>
<feature type="region of interest" description="Disordered" evidence="1">
    <location>
        <begin position="30"/>
        <end position="72"/>
    </location>
</feature>
<accession>A0ABR3VIE3</accession>
<feature type="compositionally biased region" description="Basic and acidic residues" evidence="1">
    <location>
        <begin position="55"/>
        <end position="65"/>
    </location>
</feature>
<reference evidence="2 3" key="1">
    <citation type="journal article" date="2024" name="Commun. Biol.">
        <title>Comparative genomic analysis of thermophilic fungi reveals convergent evolutionary adaptations and gene losses.</title>
        <authorList>
            <person name="Steindorff A.S."/>
            <person name="Aguilar-Pontes M.V."/>
            <person name="Robinson A.J."/>
            <person name="Andreopoulos B."/>
            <person name="LaButti K."/>
            <person name="Kuo A."/>
            <person name="Mondo S."/>
            <person name="Riley R."/>
            <person name="Otillar R."/>
            <person name="Haridas S."/>
            <person name="Lipzen A."/>
            <person name="Grimwood J."/>
            <person name="Schmutz J."/>
            <person name="Clum A."/>
            <person name="Reid I.D."/>
            <person name="Moisan M.C."/>
            <person name="Butler G."/>
            <person name="Nguyen T.T.M."/>
            <person name="Dewar K."/>
            <person name="Conant G."/>
            <person name="Drula E."/>
            <person name="Henrissat B."/>
            <person name="Hansel C."/>
            <person name="Singer S."/>
            <person name="Hutchinson M.I."/>
            <person name="de Vries R.P."/>
            <person name="Natvig D.O."/>
            <person name="Powell A.J."/>
            <person name="Tsang A."/>
            <person name="Grigoriev I.V."/>
        </authorList>
    </citation>
    <scope>NUCLEOTIDE SEQUENCE [LARGE SCALE GENOMIC DNA]</scope>
    <source>
        <strain evidence="2 3">ATCC 24622</strain>
    </source>
</reference>
<sequence>MALNWVQRRYPQPGSGTVWYQMLSSSSSQMNTGLAKKPAQSIEEADPSPSRRHTVFKEHVLDPRGPRLPTSH</sequence>
<comment type="caution">
    <text evidence="2">The sequence shown here is derived from an EMBL/GenBank/DDBJ whole genome shotgun (WGS) entry which is preliminary data.</text>
</comment>
<gene>
    <name evidence="2" type="ORF">VTK73DRAFT_3483</name>
</gene>
<organism evidence="2 3">
    <name type="scientific">Phialemonium thermophilum</name>
    <dbReference type="NCBI Taxonomy" id="223376"/>
    <lineage>
        <taxon>Eukaryota</taxon>
        <taxon>Fungi</taxon>
        <taxon>Dikarya</taxon>
        <taxon>Ascomycota</taxon>
        <taxon>Pezizomycotina</taxon>
        <taxon>Sordariomycetes</taxon>
        <taxon>Sordariomycetidae</taxon>
        <taxon>Cephalothecales</taxon>
        <taxon>Cephalothecaceae</taxon>
        <taxon>Phialemonium</taxon>
    </lineage>
</organism>
<evidence type="ECO:0000256" key="1">
    <source>
        <dbReference type="SAM" id="MobiDB-lite"/>
    </source>
</evidence>
<dbReference type="Proteomes" id="UP001586593">
    <property type="component" value="Unassembled WGS sequence"/>
</dbReference>
<dbReference type="EMBL" id="JAZHXJ010002072">
    <property type="protein sequence ID" value="KAL1841453.1"/>
    <property type="molecule type" value="Genomic_DNA"/>
</dbReference>
<protein>
    <submittedName>
        <fullName evidence="2">Uncharacterized protein</fullName>
    </submittedName>
</protein>
<name>A0ABR3VIE3_9PEZI</name>
<proteinExistence type="predicted"/>
<keyword evidence="3" id="KW-1185">Reference proteome</keyword>